<evidence type="ECO:0000313" key="2">
    <source>
        <dbReference type="Proteomes" id="UP000199256"/>
    </source>
</evidence>
<evidence type="ECO:0000313" key="1">
    <source>
        <dbReference type="EMBL" id="SEL05170.1"/>
    </source>
</evidence>
<dbReference type="Proteomes" id="UP000199256">
    <property type="component" value="Unassembled WGS sequence"/>
</dbReference>
<sequence length="76" mass="8686">MQLEAIYRSGRIHFTTPVRLKHHDIRVRIEIPDEEIESAPQPPEAEAPRTTASSFIEELKAIQAPIRDLLQSPENT</sequence>
<dbReference type="OrthoDB" id="5624283at2"/>
<reference evidence="2" key="1">
    <citation type="submission" date="2016-10" db="EMBL/GenBank/DDBJ databases">
        <authorList>
            <person name="Varghese N."/>
            <person name="Submissions S."/>
        </authorList>
    </citation>
    <scope>NUCLEOTIDE SEQUENCE [LARGE SCALE GENOMIC DNA]</scope>
    <source>
        <strain evidence="2">DSM 241</strain>
    </source>
</reference>
<dbReference type="AlphaFoldDB" id="A0A1H7M1M7"/>
<protein>
    <submittedName>
        <fullName evidence="1">Uncharacterized protein</fullName>
    </submittedName>
</protein>
<name>A0A1H7M1M7_9GAMM</name>
<proteinExistence type="predicted"/>
<gene>
    <name evidence="1" type="ORF">SAMN05444515_108108</name>
</gene>
<dbReference type="EMBL" id="FOAA01000008">
    <property type="protein sequence ID" value="SEL05170.1"/>
    <property type="molecule type" value="Genomic_DNA"/>
</dbReference>
<keyword evidence="2" id="KW-1185">Reference proteome</keyword>
<organism evidence="1 2">
    <name type="scientific">Ectothiorhodospira marina</name>
    <dbReference type="NCBI Taxonomy" id="1396821"/>
    <lineage>
        <taxon>Bacteria</taxon>
        <taxon>Pseudomonadati</taxon>
        <taxon>Pseudomonadota</taxon>
        <taxon>Gammaproteobacteria</taxon>
        <taxon>Chromatiales</taxon>
        <taxon>Ectothiorhodospiraceae</taxon>
        <taxon>Ectothiorhodospira</taxon>
    </lineage>
</organism>
<accession>A0A1H7M1M7</accession>
<dbReference type="RefSeq" id="WP_090253465.1">
    <property type="nucleotide sequence ID" value="NZ_FOAA01000008.1"/>
</dbReference>